<proteinExistence type="predicted"/>
<accession>A0A1B6IBV0</accession>
<feature type="non-terminal residue" evidence="2">
    <location>
        <position position="1"/>
    </location>
</feature>
<dbReference type="EMBL" id="GECU01023309">
    <property type="protein sequence ID" value="JAS84397.1"/>
    <property type="molecule type" value="Transcribed_RNA"/>
</dbReference>
<reference evidence="2" key="1">
    <citation type="submission" date="2015-11" db="EMBL/GenBank/DDBJ databases">
        <title>De novo transcriptome assembly of four potential Pierce s Disease insect vectors from Arizona vineyards.</title>
        <authorList>
            <person name="Tassone E.E."/>
        </authorList>
    </citation>
    <scope>NUCLEOTIDE SEQUENCE</scope>
</reference>
<protein>
    <submittedName>
        <fullName evidence="2">Uncharacterized protein</fullName>
    </submittedName>
</protein>
<sequence length="335" mass="38213">LRFSLSKEKVMSVTTGNKAIFVAIICLSFIKVIAQNETQCHCKCNQPLVDSVNKSYTENLTMNMAKKESSKISKITNGTFSGATALKLKGNKTDAVDTKNKLNGTREIELNIKNNTIGEIIKETTSEGNFLTSFQETLKIEENSVPRNITVKNKTGAKTTPNYPELLPEDTKNIVVIDKKQQRGDIEVNESEITVQEQTKKPEIRKGTKTEISRRISTENYRLIEESGKIKSEKNIKLDQLKKITPKNTKEKPIKKQESSRKLVQENTTRTKPLQKLPNFETTTKKYLLKNNDTYKYIIYNDNSTVSPLLDLLVRYFVQLENKKLDNDELLYGQH</sequence>
<feature type="region of interest" description="Disordered" evidence="1">
    <location>
        <begin position="247"/>
        <end position="277"/>
    </location>
</feature>
<name>A0A1B6IBV0_9HEMI</name>
<organism evidence="2">
    <name type="scientific">Homalodisca liturata</name>
    <dbReference type="NCBI Taxonomy" id="320908"/>
    <lineage>
        <taxon>Eukaryota</taxon>
        <taxon>Metazoa</taxon>
        <taxon>Ecdysozoa</taxon>
        <taxon>Arthropoda</taxon>
        <taxon>Hexapoda</taxon>
        <taxon>Insecta</taxon>
        <taxon>Pterygota</taxon>
        <taxon>Neoptera</taxon>
        <taxon>Paraneoptera</taxon>
        <taxon>Hemiptera</taxon>
        <taxon>Auchenorrhyncha</taxon>
        <taxon>Membracoidea</taxon>
        <taxon>Cicadellidae</taxon>
        <taxon>Cicadellinae</taxon>
        <taxon>Proconiini</taxon>
        <taxon>Homalodisca</taxon>
    </lineage>
</organism>
<evidence type="ECO:0000256" key="1">
    <source>
        <dbReference type="SAM" id="MobiDB-lite"/>
    </source>
</evidence>
<gene>
    <name evidence="2" type="ORF">g.27224</name>
</gene>
<evidence type="ECO:0000313" key="2">
    <source>
        <dbReference type="EMBL" id="JAS84397.1"/>
    </source>
</evidence>
<feature type="compositionally biased region" description="Basic and acidic residues" evidence="1">
    <location>
        <begin position="247"/>
        <end position="264"/>
    </location>
</feature>
<dbReference type="AlphaFoldDB" id="A0A1B6IBV0"/>